<evidence type="ECO:0000256" key="2">
    <source>
        <dbReference type="SAM" id="Phobius"/>
    </source>
</evidence>
<evidence type="ECO:0000313" key="5">
    <source>
        <dbReference type="Proteomes" id="UP000319576"/>
    </source>
</evidence>
<dbReference type="Pfam" id="PF13360">
    <property type="entry name" value="PQQ_2"/>
    <property type="match status" value="2"/>
</dbReference>
<dbReference type="EMBL" id="CP036273">
    <property type="protein sequence ID" value="QDU24274.1"/>
    <property type="molecule type" value="Genomic_DNA"/>
</dbReference>
<dbReference type="PANTHER" id="PTHR34512:SF30">
    <property type="entry name" value="OUTER MEMBRANE PROTEIN ASSEMBLY FACTOR BAMB"/>
    <property type="match status" value="1"/>
</dbReference>
<dbReference type="AlphaFoldDB" id="A0A517Y3M2"/>
<sequence length="577" mass="61606">MSTADTPAGRWPVRAWPAVVILAAVAAAWIVPPLVAPKTMFHFMGWFAAPILGTVAAVVWWTFLARVRGPLRWLVPALVLVPAVALALTLHKGNEMAVAIFGLMAVLVVWLGWVLVSTPLHATPRQAGVVVGILGVWALASAVTVDGLGGDMWPDLRWRWTMSDEEQFAAERKPAPAPVTDAKPVEVGPGDWPGFRGAGRDGLVTGVKLDADWAAHPPELVWKHRVGPGWGSVSVAGGKLFTQEQRGDDEAVVCYDAATGVEVWEWKTPGRFTETIAGPGPRATPTIHGGKAYVQGATGRLARLDAATGKQEWVRDLVADGGVLVQWGFAGSPLVTDGVVIATANGGGGKGVLAYRADTGERAWAAGNGKHSYASPHPATFGGVPQVLVLSDYGLESFRPADGTKLWEHAWTIPDVNRSTQPAVVSDTDVVIGTGVGNDQGIRRLRVSKTSDGWDVKQQWATRGMKPYFNDAVVVGKHLYGFDDDRFACVDLESGKQVWKETAYGHGQVLGLPDQGLLVVQDVKGKVALVRADAADLDELAKVPALTGKTWNHPVVANGRLYVRNGTELACLRLPVR</sequence>
<dbReference type="InterPro" id="IPR015943">
    <property type="entry name" value="WD40/YVTN_repeat-like_dom_sf"/>
</dbReference>
<keyword evidence="2" id="KW-0812">Transmembrane</keyword>
<feature type="transmembrane region" description="Helical" evidence="2">
    <location>
        <begin position="70"/>
        <end position="90"/>
    </location>
</feature>
<evidence type="ECO:0000313" key="4">
    <source>
        <dbReference type="EMBL" id="QDU24274.1"/>
    </source>
</evidence>
<dbReference type="Gene3D" id="2.130.10.10">
    <property type="entry name" value="YVTN repeat-like/Quinoprotein amine dehydrogenase"/>
    <property type="match status" value="2"/>
</dbReference>
<reference evidence="4 5" key="1">
    <citation type="submission" date="2019-02" db="EMBL/GenBank/DDBJ databases">
        <title>Deep-cultivation of Planctomycetes and their phenomic and genomic characterization uncovers novel biology.</title>
        <authorList>
            <person name="Wiegand S."/>
            <person name="Jogler M."/>
            <person name="Boedeker C."/>
            <person name="Pinto D."/>
            <person name="Vollmers J."/>
            <person name="Rivas-Marin E."/>
            <person name="Kohn T."/>
            <person name="Peeters S.H."/>
            <person name="Heuer A."/>
            <person name="Rast P."/>
            <person name="Oberbeckmann S."/>
            <person name="Bunk B."/>
            <person name="Jeske O."/>
            <person name="Meyerdierks A."/>
            <person name="Storesund J.E."/>
            <person name="Kallscheuer N."/>
            <person name="Luecker S."/>
            <person name="Lage O.M."/>
            <person name="Pohl T."/>
            <person name="Merkel B.J."/>
            <person name="Hornburger P."/>
            <person name="Mueller R.-W."/>
            <person name="Bruemmer F."/>
            <person name="Labrenz M."/>
            <person name="Spormann A.M."/>
            <person name="Op den Camp H."/>
            <person name="Overmann J."/>
            <person name="Amann R."/>
            <person name="Jetten M.S.M."/>
            <person name="Mascher T."/>
            <person name="Medema M.H."/>
            <person name="Devos D.P."/>
            <person name="Kaster A.-K."/>
            <person name="Ovreas L."/>
            <person name="Rohde M."/>
            <person name="Galperin M.Y."/>
            <person name="Jogler C."/>
        </authorList>
    </citation>
    <scope>NUCLEOTIDE SEQUENCE [LARGE SCALE GENOMIC DNA]</scope>
    <source>
        <strain evidence="4 5">ETA_A1</strain>
    </source>
</reference>
<organism evidence="4 5">
    <name type="scientific">Urbifossiella limnaea</name>
    <dbReference type="NCBI Taxonomy" id="2528023"/>
    <lineage>
        <taxon>Bacteria</taxon>
        <taxon>Pseudomonadati</taxon>
        <taxon>Planctomycetota</taxon>
        <taxon>Planctomycetia</taxon>
        <taxon>Gemmatales</taxon>
        <taxon>Gemmataceae</taxon>
        <taxon>Urbifossiella</taxon>
    </lineage>
</organism>
<keyword evidence="2" id="KW-0472">Membrane</keyword>
<feature type="transmembrane region" description="Helical" evidence="2">
    <location>
        <begin position="15"/>
        <end position="36"/>
    </location>
</feature>
<feature type="domain" description="Pyrrolo-quinoline quinone repeat" evidence="3">
    <location>
        <begin position="329"/>
        <end position="500"/>
    </location>
</feature>
<evidence type="ECO:0000259" key="3">
    <source>
        <dbReference type="Pfam" id="PF13360"/>
    </source>
</evidence>
<dbReference type="InterPro" id="IPR011047">
    <property type="entry name" value="Quinoprotein_ADH-like_sf"/>
</dbReference>
<dbReference type="Proteomes" id="UP000319576">
    <property type="component" value="Chromosome"/>
</dbReference>
<gene>
    <name evidence="4" type="ORF">ETAA1_62880</name>
</gene>
<feature type="transmembrane region" description="Helical" evidence="2">
    <location>
        <begin position="97"/>
        <end position="116"/>
    </location>
</feature>
<accession>A0A517Y3M2</accession>
<keyword evidence="2" id="KW-1133">Transmembrane helix</keyword>
<feature type="transmembrane region" description="Helical" evidence="2">
    <location>
        <begin position="43"/>
        <end position="64"/>
    </location>
</feature>
<dbReference type="RefSeq" id="WP_145244440.1">
    <property type="nucleotide sequence ID" value="NZ_CP036273.1"/>
</dbReference>
<dbReference type="SUPFAM" id="SSF50998">
    <property type="entry name" value="Quinoprotein alcohol dehydrogenase-like"/>
    <property type="match status" value="1"/>
</dbReference>
<evidence type="ECO:0000256" key="1">
    <source>
        <dbReference type="SAM" id="MobiDB-lite"/>
    </source>
</evidence>
<dbReference type="KEGG" id="uli:ETAA1_62880"/>
<feature type="transmembrane region" description="Helical" evidence="2">
    <location>
        <begin position="128"/>
        <end position="149"/>
    </location>
</feature>
<name>A0A517Y3M2_9BACT</name>
<proteinExistence type="predicted"/>
<protein>
    <submittedName>
        <fullName evidence="4">Outer membrane biogenesis protein BamB</fullName>
    </submittedName>
</protein>
<dbReference type="InterPro" id="IPR002372">
    <property type="entry name" value="PQQ_rpt_dom"/>
</dbReference>
<feature type="domain" description="Pyrrolo-quinoline quinone repeat" evidence="3">
    <location>
        <begin position="220"/>
        <end position="315"/>
    </location>
</feature>
<dbReference type="PANTHER" id="PTHR34512">
    <property type="entry name" value="CELL SURFACE PROTEIN"/>
    <property type="match status" value="1"/>
</dbReference>
<feature type="region of interest" description="Disordered" evidence="1">
    <location>
        <begin position="171"/>
        <end position="192"/>
    </location>
</feature>
<dbReference type="OrthoDB" id="7051554at2"/>
<keyword evidence="5" id="KW-1185">Reference proteome</keyword>